<dbReference type="SUPFAM" id="SSF54001">
    <property type="entry name" value="Cysteine proteinases"/>
    <property type="match status" value="1"/>
</dbReference>
<proteinExistence type="inferred from homology"/>
<dbReference type="InterPro" id="IPR050883">
    <property type="entry name" value="PNGase"/>
</dbReference>
<dbReference type="GO" id="GO:0005634">
    <property type="term" value="C:nucleus"/>
    <property type="evidence" value="ECO:0007669"/>
    <property type="project" value="TreeGrafter"/>
</dbReference>
<accession>A0A1Y2GL67</accession>
<dbReference type="EMBL" id="MCFF01000026">
    <property type="protein sequence ID" value="ORZ12159.1"/>
    <property type="molecule type" value="Genomic_DNA"/>
</dbReference>
<evidence type="ECO:0000256" key="3">
    <source>
        <dbReference type="ARBA" id="ARBA00022833"/>
    </source>
</evidence>
<keyword evidence="7" id="KW-1185">Reference proteome</keyword>
<dbReference type="GeneID" id="33569755"/>
<comment type="caution">
    <text evidence="6">The sequence shown here is derived from an EMBL/GenBank/DDBJ whole genome shotgun (WGS) entry which is preliminary data.</text>
</comment>
<protein>
    <recommendedName>
        <fullName evidence="5">Transglutaminase-like domain-containing protein</fullName>
    </recommendedName>
</protein>
<dbReference type="InterPro" id="IPR002931">
    <property type="entry name" value="Transglutaminase-like"/>
</dbReference>
<dbReference type="GO" id="GO:0006516">
    <property type="term" value="P:glycoprotein catabolic process"/>
    <property type="evidence" value="ECO:0007669"/>
    <property type="project" value="TreeGrafter"/>
</dbReference>
<evidence type="ECO:0000256" key="4">
    <source>
        <dbReference type="SAM" id="MobiDB-lite"/>
    </source>
</evidence>
<sequence length="420" mass="47915">MNNDSMDPEQIRTLAQQLAQRLIAMRQTHHNPIQHPGSHLSDIPQSQTEMIPTTSSDTNISQLTFQLNSLQTQDGLINQTPPSPSLTSIATDPTIKEVQVNTDADQYASVPDPSVYEMDFINTYLRTNALVLAFEETQLLEHACEQIPIDKLVNEAEAMVKDYPNDSTDDIIIRRLLHWFKNEYFTWVNEPPCASCQGKTVAMGHTTPTAQERQDGAGIVETYRCTQACPTITRFPRYGMPRILFSTRRGRCGEWANCFTVCCRALGYSTRYVHDTTDHVWTEVWSVHKKRWIHCDACEAAYDQPLLYSTGWGKSLSYCVAFSAEEVVDVTKRYTVDYDTAVVKRRKSIREPVLAKFLHLLSESNLAKLKLDTTEIQSIRDRQSLEAEELSGRHGDNRTIETQERESGSDEWTRARGERR</sequence>
<evidence type="ECO:0000259" key="5">
    <source>
        <dbReference type="SMART" id="SM00460"/>
    </source>
</evidence>
<dbReference type="GO" id="GO:0046872">
    <property type="term" value="F:metal ion binding"/>
    <property type="evidence" value="ECO:0007669"/>
    <property type="project" value="UniProtKB-KW"/>
</dbReference>
<dbReference type="Pfam" id="PF01841">
    <property type="entry name" value="Transglut_core"/>
    <property type="match status" value="1"/>
</dbReference>
<organism evidence="6 7">
    <name type="scientific">Lobosporangium transversale</name>
    <dbReference type="NCBI Taxonomy" id="64571"/>
    <lineage>
        <taxon>Eukaryota</taxon>
        <taxon>Fungi</taxon>
        <taxon>Fungi incertae sedis</taxon>
        <taxon>Mucoromycota</taxon>
        <taxon>Mortierellomycotina</taxon>
        <taxon>Mortierellomycetes</taxon>
        <taxon>Mortierellales</taxon>
        <taxon>Mortierellaceae</taxon>
        <taxon>Lobosporangium</taxon>
    </lineage>
</organism>
<gene>
    <name evidence="6" type="ORF">BCR41DRAFT_387610</name>
</gene>
<dbReference type="InParanoid" id="A0A1Y2GL67"/>
<comment type="similarity">
    <text evidence="1">Belongs to the transglutaminase-like superfamily. PNGase family.</text>
</comment>
<dbReference type="RefSeq" id="XP_021880024.1">
    <property type="nucleotide sequence ID" value="XM_022027912.1"/>
</dbReference>
<dbReference type="PANTHER" id="PTHR12143">
    <property type="entry name" value="PEPTIDE N-GLYCANASE PNGASE -RELATED"/>
    <property type="match status" value="1"/>
</dbReference>
<dbReference type="Proteomes" id="UP000193648">
    <property type="component" value="Unassembled WGS sequence"/>
</dbReference>
<dbReference type="GO" id="GO:0005829">
    <property type="term" value="C:cytosol"/>
    <property type="evidence" value="ECO:0007669"/>
    <property type="project" value="TreeGrafter"/>
</dbReference>
<feature type="region of interest" description="Disordered" evidence="4">
    <location>
        <begin position="385"/>
        <end position="420"/>
    </location>
</feature>
<keyword evidence="3" id="KW-0862">Zinc</keyword>
<dbReference type="FunCoup" id="A0A1Y2GL67">
    <property type="interactions" value="120"/>
</dbReference>
<dbReference type="AlphaFoldDB" id="A0A1Y2GL67"/>
<evidence type="ECO:0000313" key="6">
    <source>
        <dbReference type="EMBL" id="ORZ12159.1"/>
    </source>
</evidence>
<dbReference type="Gene3D" id="2.20.25.10">
    <property type="match status" value="1"/>
</dbReference>
<evidence type="ECO:0000313" key="7">
    <source>
        <dbReference type="Proteomes" id="UP000193648"/>
    </source>
</evidence>
<feature type="domain" description="Transglutaminase-like" evidence="5">
    <location>
        <begin position="244"/>
        <end position="299"/>
    </location>
</feature>
<keyword evidence="2" id="KW-0479">Metal-binding</keyword>
<dbReference type="STRING" id="64571.A0A1Y2GL67"/>
<dbReference type="PANTHER" id="PTHR12143:SF19">
    <property type="entry name" value="PEPTIDE-N(4)-(N-ACETYL-BETA-GLUCOSAMINYL)ASPARAGINE AMIDASE"/>
    <property type="match status" value="1"/>
</dbReference>
<dbReference type="InterPro" id="IPR038765">
    <property type="entry name" value="Papain-like_cys_pep_sf"/>
</dbReference>
<dbReference type="GO" id="GO:0000224">
    <property type="term" value="F:peptide-N4-(N-acetyl-beta-glucosaminyl)asparagine amidase activity"/>
    <property type="evidence" value="ECO:0007669"/>
    <property type="project" value="TreeGrafter"/>
</dbReference>
<evidence type="ECO:0000256" key="1">
    <source>
        <dbReference type="ARBA" id="ARBA00009390"/>
    </source>
</evidence>
<evidence type="ECO:0000256" key="2">
    <source>
        <dbReference type="ARBA" id="ARBA00022723"/>
    </source>
</evidence>
<name>A0A1Y2GL67_9FUNG</name>
<reference evidence="6 7" key="1">
    <citation type="submission" date="2016-07" db="EMBL/GenBank/DDBJ databases">
        <title>Pervasive Adenine N6-methylation of Active Genes in Fungi.</title>
        <authorList>
            <consortium name="DOE Joint Genome Institute"/>
            <person name="Mondo S.J."/>
            <person name="Dannebaum R.O."/>
            <person name="Kuo R.C."/>
            <person name="Labutti K."/>
            <person name="Haridas S."/>
            <person name="Kuo A."/>
            <person name="Salamov A."/>
            <person name="Ahrendt S.R."/>
            <person name="Lipzen A."/>
            <person name="Sullivan W."/>
            <person name="Andreopoulos W.B."/>
            <person name="Clum A."/>
            <person name="Lindquist E."/>
            <person name="Daum C."/>
            <person name="Ramamoorthy G.K."/>
            <person name="Gryganskyi A."/>
            <person name="Culley D."/>
            <person name="Magnuson J.K."/>
            <person name="James T.Y."/>
            <person name="O'Malley M.A."/>
            <person name="Stajich J.E."/>
            <person name="Spatafora J.W."/>
            <person name="Visel A."/>
            <person name="Grigoriev I.V."/>
        </authorList>
    </citation>
    <scope>NUCLEOTIDE SEQUENCE [LARGE SCALE GENOMIC DNA]</scope>
    <source>
        <strain evidence="6 7">NRRL 3116</strain>
    </source>
</reference>
<dbReference type="Gene3D" id="3.10.620.30">
    <property type="match status" value="1"/>
</dbReference>
<dbReference type="OrthoDB" id="409136at2759"/>
<dbReference type="SMART" id="SM00460">
    <property type="entry name" value="TGc"/>
    <property type="match status" value="1"/>
</dbReference>